<dbReference type="Gene3D" id="2.160.20.20">
    <property type="match status" value="1"/>
</dbReference>
<dbReference type="OrthoDB" id="355208at2"/>
<dbReference type="AlphaFoldDB" id="A0A4R6Q1Y3"/>
<proteinExistence type="predicted"/>
<dbReference type="InterPro" id="IPR012332">
    <property type="entry name" value="Autotransporter_pectin_lyase_C"/>
</dbReference>
<sequence>MRVKLKSRKSVILGVIAVTVIMAVAVFSSSNSEATTTKSKSSSSTVTGLKYVDPTNLTINSSSSSNQGGPNTSTYDYSGTLSSTLTASGKTVSKNNKTIKSSTSDKNVVLAKSGGVLKLKNVTLKKSGSDSNGDNCNFYGLNSSVLAVGSKSNVYISKSNITSTSTGSNGIFATDKARIYANSVKITTKSGANSRGLDATYGGVIYGNKLTVSTAKDHCAALATDRGGGYISVTNSTLKTAGSGSPLLYSTGDIEVDNVTGTASGSQIAGMEGLNRILIYNSKLTSTNDAISGSDPIKNGVILYQSTSGDADTSTSSKADFEAVNSTLKTSISSGAMFYVTNTNAKVILQNTKLSFDSDKVDLINASGNSNGWGTSGNNGGKLTFTAIGETLKGNVKTDSISSVNMFLLFKTKYTGSTSGTVNMNISKNSKWVVTGNSTVKNLNVADGGQIVDKDGNTVTIKVNGVTKVKGDSDYTVTVTGSYSTTVTTTSVNQTSKKVVSRAAFDKYYKTSTKFGTNN</sequence>
<evidence type="ECO:0008006" key="3">
    <source>
        <dbReference type="Google" id="ProtNLM"/>
    </source>
</evidence>
<name>A0A4R6Q1Y3_9FIRM</name>
<keyword evidence="2" id="KW-1185">Reference proteome</keyword>
<dbReference type="EMBL" id="SNXO01000028">
    <property type="protein sequence ID" value="TDP51968.1"/>
    <property type="molecule type" value="Genomic_DNA"/>
</dbReference>
<protein>
    <recommendedName>
        <fullName evidence="3">Adhesin</fullName>
    </recommendedName>
</protein>
<dbReference type="RefSeq" id="WP_133528880.1">
    <property type="nucleotide sequence ID" value="NZ_SNXO01000028.1"/>
</dbReference>
<accession>A0A4R6Q1Y3</accession>
<dbReference type="Proteomes" id="UP000295500">
    <property type="component" value="Unassembled WGS sequence"/>
</dbReference>
<evidence type="ECO:0000313" key="2">
    <source>
        <dbReference type="Proteomes" id="UP000295500"/>
    </source>
</evidence>
<gene>
    <name evidence="1" type="ORF">EV211_12827</name>
</gene>
<evidence type="ECO:0000313" key="1">
    <source>
        <dbReference type="EMBL" id="TDP51968.1"/>
    </source>
</evidence>
<reference evidence="1 2" key="1">
    <citation type="submission" date="2019-03" db="EMBL/GenBank/DDBJ databases">
        <title>Genomic Encyclopedia of Type Strains, Phase IV (KMG-IV): sequencing the most valuable type-strain genomes for metagenomic binning, comparative biology and taxonomic classification.</title>
        <authorList>
            <person name="Goeker M."/>
        </authorList>
    </citation>
    <scope>NUCLEOTIDE SEQUENCE [LARGE SCALE GENOMIC DNA]</scope>
    <source>
        <strain evidence="1 2">DSM 28287</strain>
    </source>
</reference>
<organism evidence="1 2">
    <name type="scientific">Aminicella lysinilytica</name>
    <dbReference type="NCBI Taxonomy" id="433323"/>
    <lineage>
        <taxon>Bacteria</taxon>
        <taxon>Bacillati</taxon>
        <taxon>Bacillota</taxon>
        <taxon>Clostridia</taxon>
        <taxon>Peptostreptococcales</taxon>
        <taxon>Anaerovoracaceae</taxon>
        <taxon>Aminicella</taxon>
    </lineage>
</organism>
<comment type="caution">
    <text evidence="1">The sequence shown here is derived from an EMBL/GenBank/DDBJ whole genome shotgun (WGS) entry which is preliminary data.</text>
</comment>